<dbReference type="PANTHER" id="PTHR35335">
    <property type="entry name" value="UPF0716 PROTEIN FXSA"/>
    <property type="match status" value="1"/>
</dbReference>
<gene>
    <name evidence="2" type="ORF">MNB_SV-13-906</name>
</gene>
<keyword evidence="1" id="KW-1133">Transmembrane helix</keyword>
<proteinExistence type="predicted"/>
<dbReference type="EMBL" id="FPHM01000137">
    <property type="protein sequence ID" value="SFV69573.1"/>
    <property type="molecule type" value="Genomic_DNA"/>
</dbReference>
<evidence type="ECO:0008006" key="3">
    <source>
        <dbReference type="Google" id="ProtNLM"/>
    </source>
</evidence>
<feature type="transmembrane region" description="Helical" evidence="1">
    <location>
        <begin position="72"/>
        <end position="101"/>
    </location>
</feature>
<protein>
    <recommendedName>
        <fullName evidence="3">FxsA protein</fullName>
    </recommendedName>
</protein>
<dbReference type="InterPro" id="IPR007313">
    <property type="entry name" value="FxsA"/>
</dbReference>
<dbReference type="GO" id="GO:0016020">
    <property type="term" value="C:membrane"/>
    <property type="evidence" value="ECO:0007669"/>
    <property type="project" value="InterPro"/>
</dbReference>
<dbReference type="PANTHER" id="PTHR35335:SF1">
    <property type="entry name" value="UPF0716 PROTEIN FXSA"/>
    <property type="match status" value="1"/>
</dbReference>
<name>A0A1W1CV21_9ZZZZ</name>
<evidence type="ECO:0000313" key="2">
    <source>
        <dbReference type="EMBL" id="SFV69573.1"/>
    </source>
</evidence>
<evidence type="ECO:0000256" key="1">
    <source>
        <dbReference type="SAM" id="Phobius"/>
    </source>
</evidence>
<dbReference type="AlphaFoldDB" id="A0A1W1CV21"/>
<dbReference type="NCBIfam" id="NF008528">
    <property type="entry name" value="PRK11463.1-2"/>
    <property type="match status" value="1"/>
</dbReference>
<accession>A0A1W1CV21</accession>
<dbReference type="Pfam" id="PF04186">
    <property type="entry name" value="FxsA"/>
    <property type="match status" value="1"/>
</dbReference>
<sequence length="141" mass="16233">MILFVMIFFLFELYISLEVGGDIGFLWSVIWIFMSFIWGKILLKNAEVTMMANLQSLKKGKLDKKEFQNASLFYFIAAILLIIPGVLSDFLGVLALIYTVYLQFMARITPESNHNNFNPQGDDDVIDVEIIDEYSRSDRNS</sequence>
<reference evidence="2" key="1">
    <citation type="submission" date="2016-10" db="EMBL/GenBank/DDBJ databases">
        <authorList>
            <person name="de Groot N.N."/>
        </authorList>
    </citation>
    <scope>NUCLEOTIDE SEQUENCE</scope>
</reference>
<organism evidence="2">
    <name type="scientific">hydrothermal vent metagenome</name>
    <dbReference type="NCBI Taxonomy" id="652676"/>
    <lineage>
        <taxon>unclassified sequences</taxon>
        <taxon>metagenomes</taxon>
        <taxon>ecological metagenomes</taxon>
    </lineage>
</organism>
<keyword evidence="1" id="KW-0472">Membrane</keyword>
<keyword evidence="1" id="KW-0812">Transmembrane</keyword>